<evidence type="ECO:0000313" key="6">
    <source>
        <dbReference type="Proteomes" id="UP000184383"/>
    </source>
</evidence>
<keyword evidence="2" id="KW-0689">Ribosomal protein</keyword>
<gene>
    <name evidence="5" type="ORF">ASPWEDRAFT_45085</name>
</gene>
<feature type="compositionally biased region" description="Polar residues" evidence="4">
    <location>
        <begin position="56"/>
        <end position="67"/>
    </location>
</feature>
<dbReference type="InterPro" id="IPR052837">
    <property type="entry name" value="Mitoribosomal_bS21"/>
</dbReference>
<dbReference type="RefSeq" id="XP_040684803.1">
    <property type="nucleotide sequence ID" value="XM_040836433.1"/>
</dbReference>
<dbReference type="GO" id="GO:0005763">
    <property type="term" value="C:mitochondrial small ribosomal subunit"/>
    <property type="evidence" value="ECO:0007669"/>
    <property type="project" value="TreeGrafter"/>
</dbReference>
<evidence type="ECO:0000256" key="2">
    <source>
        <dbReference type="ARBA" id="ARBA00022980"/>
    </source>
</evidence>
<keyword evidence="6" id="KW-1185">Reference proteome</keyword>
<feature type="region of interest" description="Disordered" evidence="4">
    <location>
        <begin position="41"/>
        <end position="121"/>
    </location>
</feature>
<name>A0A1L9R876_ASPWE</name>
<dbReference type="EMBL" id="KV878216">
    <property type="protein sequence ID" value="OJJ31126.1"/>
    <property type="molecule type" value="Genomic_DNA"/>
</dbReference>
<dbReference type="STRING" id="1073089.A0A1L9R876"/>
<dbReference type="InterPro" id="IPR001911">
    <property type="entry name" value="Ribosomal_bS21"/>
</dbReference>
<evidence type="ECO:0000256" key="1">
    <source>
        <dbReference type="ARBA" id="ARBA00006640"/>
    </source>
</evidence>
<evidence type="ECO:0000313" key="5">
    <source>
        <dbReference type="EMBL" id="OJJ31126.1"/>
    </source>
</evidence>
<proteinExistence type="inferred from homology"/>
<dbReference type="VEuPathDB" id="FungiDB:ASPWEDRAFT_45085"/>
<sequence length="235" mass="26354">MEVRTLARSLRARPTASSLLYSTQPTVFRGQSILGSKFLRYNSSSSDSSQAPPKPESQQPSSTPSVTNQSSNKNNSQPQRSSPSSDFDQILNKLDLGSRNASQTPSESSQGGQTRNRPQQRVFSDALSLSRAVGVSAETENYRQPVRRVELKLGPSLGRQVHVEPEKGMDLASAHRVLASSINANGIRRQANKQRFHVRRGQLRKDLRMARWRKLFKFSFDKTVSKIQRMRAQGW</sequence>
<dbReference type="AlphaFoldDB" id="A0A1L9R876"/>
<dbReference type="PANTHER" id="PTHR41237">
    <property type="entry name" value="37S RIBOSOMAL PROTEIN MRP21, MITOCHONDRIAL"/>
    <property type="match status" value="1"/>
</dbReference>
<dbReference type="GeneID" id="63752281"/>
<organism evidence="5 6">
    <name type="scientific">Aspergillus wentii DTO 134E9</name>
    <dbReference type="NCBI Taxonomy" id="1073089"/>
    <lineage>
        <taxon>Eukaryota</taxon>
        <taxon>Fungi</taxon>
        <taxon>Dikarya</taxon>
        <taxon>Ascomycota</taxon>
        <taxon>Pezizomycotina</taxon>
        <taxon>Eurotiomycetes</taxon>
        <taxon>Eurotiomycetidae</taxon>
        <taxon>Eurotiales</taxon>
        <taxon>Aspergillaceae</taxon>
        <taxon>Aspergillus</taxon>
        <taxon>Aspergillus subgen. Cremei</taxon>
    </lineage>
</organism>
<dbReference type="GO" id="GO:0070124">
    <property type="term" value="P:mitochondrial translational initiation"/>
    <property type="evidence" value="ECO:0007669"/>
    <property type="project" value="TreeGrafter"/>
</dbReference>
<protein>
    <recommendedName>
        <fullName evidence="7">Ribosomal protein S21</fullName>
    </recommendedName>
</protein>
<feature type="compositionally biased region" description="Polar residues" evidence="4">
    <location>
        <begin position="99"/>
        <end position="121"/>
    </location>
</feature>
<evidence type="ECO:0008006" key="7">
    <source>
        <dbReference type="Google" id="ProtNLM"/>
    </source>
</evidence>
<accession>A0A1L9R876</accession>
<dbReference type="OrthoDB" id="2501249at2759"/>
<keyword evidence="3" id="KW-0687">Ribonucleoprotein</keyword>
<evidence type="ECO:0000256" key="4">
    <source>
        <dbReference type="SAM" id="MobiDB-lite"/>
    </source>
</evidence>
<dbReference type="Proteomes" id="UP000184383">
    <property type="component" value="Unassembled WGS sequence"/>
</dbReference>
<feature type="compositionally biased region" description="Low complexity" evidence="4">
    <location>
        <begin position="68"/>
        <end position="85"/>
    </location>
</feature>
<dbReference type="PANTHER" id="PTHR41237:SF1">
    <property type="entry name" value="SMALL RIBOSOMAL SUBUNIT PROTEIN BS21M"/>
    <property type="match status" value="1"/>
</dbReference>
<comment type="similarity">
    <text evidence="1">Belongs to the bacterial ribosomal protein bS21 family.</text>
</comment>
<reference evidence="6" key="1">
    <citation type="journal article" date="2017" name="Genome Biol.">
        <title>Comparative genomics reveals high biological diversity and specific adaptations in the industrially and medically important fungal genus Aspergillus.</title>
        <authorList>
            <person name="de Vries R.P."/>
            <person name="Riley R."/>
            <person name="Wiebenga A."/>
            <person name="Aguilar-Osorio G."/>
            <person name="Amillis S."/>
            <person name="Uchima C.A."/>
            <person name="Anderluh G."/>
            <person name="Asadollahi M."/>
            <person name="Askin M."/>
            <person name="Barry K."/>
            <person name="Battaglia E."/>
            <person name="Bayram O."/>
            <person name="Benocci T."/>
            <person name="Braus-Stromeyer S.A."/>
            <person name="Caldana C."/>
            <person name="Canovas D."/>
            <person name="Cerqueira G.C."/>
            <person name="Chen F."/>
            <person name="Chen W."/>
            <person name="Choi C."/>
            <person name="Clum A."/>
            <person name="Dos Santos R.A."/>
            <person name="Damasio A.R."/>
            <person name="Diallinas G."/>
            <person name="Emri T."/>
            <person name="Fekete E."/>
            <person name="Flipphi M."/>
            <person name="Freyberg S."/>
            <person name="Gallo A."/>
            <person name="Gournas C."/>
            <person name="Habgood R."/>
            <person name="Hainaut M."/>
            <person name="Harispe M.L."/>
            <person name="Henrissat B."/>
            <person name="Hilden K.S."/>
            <person name="Hope R."/>
            <person name="Hossain A."/>
            <person name="Karabika E."/>
            <person name="Karaffa L."/>
            <person name="Karanyi Z."/>
            <person name="Krasevec N."/>
            <person name="Kuo A."/>
            <person name="Kusch H."/>
            <person name="LaButti K."/>
            <person name="Lagendijk E.L."/>
            <person name="Lapidus A."/>
            <person name="Levasseur A."/>
            <person name="Lindquist E."/>
            <person name="Lipzen A."/>
            <person name="Logrieco A.F."/>
            <person name="MacCabe A."/>
            <person name="Maekelae M.R."/>
            <person name="Malavazi I."/>
            <person name="Melin P."/>
            <person name="Meyer V."/>
            <person name="Mielnichuk N."/>
            <person name="Miskei M."/>
            <person name="Molnar A.P."/>
            <person name="Mule G."/>
            <person name="Ngan C.Y."/>
            <person name="Orejas M."/>
            <person name="Orosz E."/>
            <person name="Ouedraogo J.P."/>
            <person name="Overkamp K.M."/>
            <person name="Park H.-S."/>
            <person name="Perrone G."/>
            <person name="Piumi F."/>
            <person name="Punt P.J."/>
            <person name="Ram A.F."/>
            <person name="Ramon A."/>
            <person name="Rauscher S."/>
            <person name="Record E."/>
            <person name="Riano-Pachon D.M."/>
            <person name="Robert V."/>
            <person name="Roehrig J."/>
            <person name="Ruller R."/>
            <person name="Salamov A."/>
            <person name="Salih N.S."/>
            <person name="Samson R.A."/>
            <person name="Sandor E."/>
            <person name="Sanguinetti M."/>
            <person name="Schuetze T."/>
            <person name="Sepcic K."/>
            <person name="Shelest E."/>
            <person name="Sherlock G."/>
            <person name="Sophianopoulou V."/>
            <person name="Squina F.M."/>
            <person name="Sun H."/>
            <person name="Susca A."/>
            <person name="Todd R.B."/>
            <person name="Tsang A."/>
            <person name="Unkles S.E."/>
            <person name="van de Wiele N."/>
            <person name="van Rossen-Uffink D."/>
            <person name="Oliveira J.V."/>
            <person name="Vesth T.C."/>
            <person name="Visser J."/>
            <person name="Yu J.-H."/>
            <person name="Zhou M."/>
            <person name="Andersen M.R."/>
            <person name="Archer D.B."/>
            <person name="Baker S.E."/>
            <person name="Benoit I."/>
            <person name="Brakhage A.A."/>
            <person name="Braus G.H."/>
            <person name="Fischer R."/>
            <person name="Frisvad J.C."/>
            <person name="Goldman G.H."/>
            <person name="Houbraken J."/>
            <person name="Oakley B."/>
            <person name="Pocsi I."/>
            <person name="Scazzocchio C."/>
            <person name="Seiboth B."/>
            <person name="vanKuyk P.A."/>
            <person name="Wortman J."/>
            <person name="Dyer P.S."/>
            <person name="Grigoriev I.V."/>
        </authorList>
    </citation>
    <scope>NUCLEOTIDE SEQUENCE [LARGE SCALE GENOMIC DNA]</scope>
    <source>
        <strain evidence="6">DTO 134E9</strain>
    </source>
</reference>
<evidence type="ECO:0000256" key="3">
    <source>
        <dbReference type="ARBA" id="ARBA00023274"/>
    </source>
</evidence>
<dbReference type="Pfam" id="PF01165">
    <property type="entry name" value="Ribosomal_S21"/>
    <property type="match status" value="1"/>
</dbReference>
<dbReference type="GO" id="GO:0003735">
    <property type="term" value="F:structural constituent of ribosome"/>
    <property type="evidence" value="ECO:0007669"/>
    <property type="project" value="InterPro"/>
</dbReference>